<accession>A0A939RWQ7</accession>
<dbReference type="InterPro" id="IPR017871">
    <property type="entry name" value="ABC_transporter-like_CS"/>
</dbReference>
<keyword evidence="6" id="KW-1185">Reference proteome</keyword>
<keyword evidence="2" id="KW-0547">Nucleotide-binding</keyword>
<dbReference type="Proteomes" id="UP000664398">
    <property type="component" value="Unassembled WGS sequence"/>
</dbReference>
<dbReference type="PANTHER" id="PTHR42788:SF19">
    <property type="entry name" value="ALIPHATIC SULFONATES IMPORT ATP-BINDING PROTEIN SSUB 2"/>
    <property type="match status" value="1"/>
</dbReference>
<dbReference type="GO" id="GO:0016887">
    <property type="term" value="F:ATP hydrolysis activity"/>
    <property type="evidence" value="ECO:0007669"/>
    <property type="project" value="InterPro"/>
</dbReference>
<dbReference type="PROSITE" id="PS50893">
    <property type="entry name" value="ABC_TRANSPORTER_2"/>
    <property type="match status" value="1"/>
</dbReference>
<protein>
    <submittedName>
        <fullName evidence="5">ABC transporter ATP-binding protein</fullName>
    </submittedName>
</protein>
<evidence type="ECO:0000256" key="3">
    <source>
        <dbReference type="ARBA" id="ARBA00022840"/>
    </source>
</evidence>
<proteinExistence type="predicted"/>
<dbReference type="CDD" id="cd03293">
    <property type="entry name" value="ABC_NrtD_SsuB_transporters"/>
    <property type="match status" value="1"/>
</dbReference>
<dbReference type="InterPro" id="IPR050166">
    <property type="entry name" value="ABC_transporter_ATP-bind"/>
</dbReference>
<dbReference type="Pfam" id="PF00005">
    <property type="entry name" value="ABC_tran"/>
    <property type="match status" value="1"/>
</dbReference>
<dbReference type="InterPro" id="IPR027417">
    <property type="entry name" value="P-loop_NTPase"/>
</dbReference>
<dbReference type="SMART" id="SM00382">
    <property type="entry name" value="AAA"/>
    <property type="match status" value="1"/>
</dbReference>
<evidence type="ECO:0000256" key="2">
    <source>
        <dbReference type="ARBA" id="ARBA00022741"/>
    </source>
</evidence>
<evidence type="ECO:0000259" key="4">
    <source>
        <dbReference type="PROSITE" id="PS50893"/>
    </source>
</evidence>
<dbReference type="GO" id="GO:0005524">
    <property type="term" value="F:ATP binding"/>
    <property type="evidence" value="ECO:0007669"/>
    <property type="project" value="UniProtKB-KW"/>
</dbReference>
<organism evidence="5 6">
    <name type="scientific">Leucobacter ruminantium</name>
    <dbReference type="NCBI Taxonomy" id="1289170"/>
    <lineage>
        <taxon>Bacteria</taxon>
        <taxon>Bacillati</taxon>
        <taxon>Actinomycetota</taxon>
        <taxon>Actinomycetes</taxon>
        <taxon>Micrococcales</taxon>
        <taxon>Microbacteriaceae</taxon>
        <taxon>Leucobacter</taxon>
    </lineage>
</organism>
<evidence type="ECO:0000256" key="1">
    <source>
        <dbReference type="ARBA" id="ARBA00022448"/>
    </source>
</evidence>
<name>A0A939RWQ7_9MICO</name>
<evidence type="ECO:0000313" key="6">
    <source>
        <dbReference type="Proteomes" id="UP000664398"/>
    </source>
</evidence>
<dbReference type="InterPro" id="IPR003439">
    <property type="entry name" value="ABC_transporter-like_ATP-bd"/>
</dbReference>
<dbReference type="Gene3D" id="3.40.50.300">
    <property type="entry name" value="P-loop containing nucleotide triphosphate hydrolases"/>
    <property type="match status" value="1"/>
</dbReference>
<sequence>MQDTAERAAHGTGAAEPFDRIRVEGASKVYPNGTVALSPVDLNIRDREFVSLLGPSGCGKSTLLRVIAGLIDPSEGDVKINGDAQRAFVFQDPTMLPWRNVEKNARLLLELENIPREERERRVSDALELVGLAGFEKSYPRGLSGGMRMRLSLARALALQPELFLMDEPFSALDEITREVMQLELLRIWQERGFTSVFVTHNLFEAVFLSHRVVVMSPRPGRIVKVFDIPFEYPRKEELRADPEFQALCQEISDCLREVS</sequence>
<dbReference type="PROSITE" id="PS00211">
    <property type="entry name" value="ABC_TRANSPORTER_1"/>
    <property type="match status" value="1"/>
</dbReference>
<reference evidence="5" key="1">
    <citation type="submission" date="2021-03" db="EMBL/GenBank/DDBJ databases">
        <title>Leucobacter chromiisoli sp. nov., isolated from chromium-containing soil of chemical plant.</title>
        <authorList>
            <person name="Xu Z."/>
        </authorList>
    </citation>
    <scope>NUCLEOTIDE SEQUENCE</scope>
    <source>
        <strain evidence="5">A2</strain>
    </source>
</reference>
<dbReference type="PANTHER" id="PTHR42788">
    <property type="entry name" value="TAURINE IMPORT ATP-BINDING PROTEIN-RELATED"/>
    <property type="match status" value="1"/>
</dbReference>
<dbReference type="RefSeq" id="WP_208044397.1">
    <property type="nucleotide sequence ID" value="NZ_JAGDYL010000001.1"/>
</dbReference>
<dbReference type="InterPro" id="IPR003593">
    <property type="entry name" value="AAA+_ATPase"/>
</dbReference>
<comment type="caution">
    <text evidence="5">The sequence shown here is derived from an EMBL/GenBank/DDBJ whole genome shotgun (WGS) entry which is preliminary data.</text>
</comment>
<keyword evidence="1" id="KW-0813">Transport</keyword>
<gene>
    <name evidence="5" type="ORF">J4H91_01100</name>
</gene>
<evidence type="ECO:0000313" key="5">
    <source>
        <dbReference type="EMBL" id="MBO1803918.1"/>
    </source>
</evidence>
<dbReference type="EMBL" id="JAGDYL010000001">
    <property type="protein sequence ID" value="MBO1803918.1"/>
    <property type="molecule type" value="Genomic_DNA"/>
</dbReference>
<keyword evidence="3 5" id="KW-0067">ATP-binding</keyword>
<feature type="domain" description="ABC transporter" evidence="4">
    <location>
        <begin position="21"/>
        <end position="243"/>
    </location>
</feature>
<dbReference type="SUPFAM" id="SSF52540">
    <property type="entry name" value="P-loop containing nucleoside triphosphate hydrolases"/>
    <property type="match status" value="1"/>
</dbReference>
<dbReference type="AlphaFoldDB" id="A0A939RWQ7"/>